<proteinExistence type="predicted"/>
<evidence type="ECO:0000313" key="3">
    <source>
        <dbReference type="EMBL" id="OZG55721.1"/>
    </source>
</evidence>
<dbReference type="Gene3D" id="1.10.260.40">
    <property type="entry name" value="lambda repressor-like DNA-binding domains"/>
    <property type="match status" value="1"/>
</dbReference>
<dbReference type="PANTHER" id="PTHR46558">
    <property type="entry name" value="TRACRIPTIONAL REGULATORY PROTEIN-RELATED-RELATED"/>
    <property type="match status" value="1"/>
</dbReference>
<protein>
    <submittedName>
        <fullName evidence="3">XRE family transcriptional regulator</fullName>
    </submittedName>
</protein>
<dbReference type="Pfam" id="PF01381">
    <property type="entry name" value="HTH_3"/>
    <property type="match status" value="1"/>
</dbReference>
<dbReference type="GO" id="GO:0003677">
    <property type="term" value="F:DNA binding"/>
    <property type="evidence" value="ECO:0007669"/>
    <property type="project" value="UniProtKB-KW"/>
</dbReference>
<dbReference type="RefSeq" id="WP_158520458.1">
    <property type="nucleotide sequence ID" value="NZ_JACBYZ010000001.1"/>
</dbReference>
<dbReference type="OrthoDB" id="9763453at2"/>
<dbReference type="InterPro" id="IPR001387">
    <property type="entry name" value="Cro/C1-type_HTH"/>
</dbReference>
<dbReference type="Proteomes" id="UP000228976">
    <property type="component" value="Unassembled WGS sequence"/>
</dbReference>
<evidence type="ECO:0000259" key="2">
    <source>
        <dbReference type="PROSITE" id="PS50943"/>
    </source>
</evidence>
<dbReference type="PANTHER" id="PTHR46558:SF11">
    <property type="entry name" value="HTH-TYPE TRANSCRIPTIONAL REGULATOR XRE"/>
    <property type="match status" value="1"/>
</dbReference>
<evidence type="ECO:0000313" key="4">
    <source>
        <dbReference type="Proteomes" id="UP000228976"/>
    </source>
</evidence>
<dbReference type="SMART" id="SM00530">
    <property type="entry name" value="HTH_XRE"/>
    <property type="match status" value="1"/>
</dbReference>
<name>A0A261F988_9BIFI</name>
<dbReference type="PROSITE" id="PS50943">
    <property type="entry name" value="HTH_CROC1"/>
    <property type="match status" value="1"/>
</dbReference>
<comment type="caution">
    <text evidence="3">The sequence shown here is derived from an EMBL/GenBank/DDBJ whole genome shotgun (WGS) entry which is preliminary data.</text>
</comment>
<keyword evidence="4" id="KW-1185">Reference proteome</keyword>
<dbReference type="InterPro" id="IPR010982">
    <property type="entry name" value="Lambda_DNA-bd_dom_sf"/>
</dbReference>
<accession>A0A261F988</accession>
<gene>
    <name evidence="3" type="ORF">AEAE_0209</name>
</gene>
<dbReference type="SUPFAM" id="SSF47413">
    <property type="entry name" value="lambda repressor-like DNA-binding domains"/>
    <property type="match status" value="1"/>
</dbReference>
<feature type="domain" description="HTH cro/C1-type" evidence="2">
    <location>
        <begin position="14"/>
        <end position="68"/>
    </location>
</feature>
<organism evidence="3 4">
    <name type="scientific">Aeriscardovia aeriphila</name>
    <dbReference type="NCBI Taxonomy" id="218139"/>
    <lineage>
        <taxon>Bacteria</taxon>
        <taxon>Bacillati</taxon>
        <taxon>Actinomycetota</taxon>
        <taxon>Actinomycetes</taxon>
        <taxon>Bifidobacteriales</taxon>
        <taxon>Bifidobacteriaceae</taxon>
        <taxon>Aeriscardovia</taxon>
    </lineage>
</organism>
<evidence type="ECO:0000256" key="1">
    <source>
        <dbReference type="ARBA" id="ARBA00023125"/>
    </source>
</evidence>
<dbReference type="CDD" id="cd00093">
    <property type="entry name" value="HTH_XRE"/>
    <property type="match status" value="1"/>
</dbReference>
<dbReference type="AlphaFoldDB" id="A0A261F988"/>
<keyword evidence="1" id="KW-0238">DNA-binding</keyword>
<sequence length="115" mass="12695">MNEGINAIEFGNRLMSLMKARGMTQRQLSEVTGLTEAAISRYISGKRTPRALTIGIIANALNVTSDELIGMSSQERNTLNDAIDLVQRSAKQIPLNEKKQLISELVKYLDNTEGD</sequence>
<dbReference type="EMBL" id="MWWU01000002">
    <property type="protein sequence ID" value="OZG55721.1"/>
    <property type="molecule type" value="Genomic_DNA"/>
</dbReference>
<reference evidence="3 4" key="1">
    <citation type="journal article" date="2017" name="BMC Genomics">
        <title>Comparative genomic and phylogenomic analyses of the Bifidobacteriaceae family.</title>
        <authorList>
            <person name="Lugli G.A."/>
            <person name="Milani C."/>
            <person name="Turroni F."/>
            <person name="Duranti S."/>
            <person name="Mancabelli L."/>
            <person name="Mangifesta M."/>
            <person name="Ferrario C."/>
            <person name="Modesto M."/>
            <person name="Mattarelli P."/>
            <person name="Jiri K."/>
            <person name="van Sinderen D."/>
            <person name="Ventura M."/>
        </authorList>
    </citation>
    <scope>NUCLEOTIDE SEQUENCE [LARGE SCALE GENOMIC DNA]</scope>
    <source>
        <strain evidence="3 4">LMG 21773</strain>
    </source>
</reference>